<proteinExistence type="predicted"/>
<keyword evidence="1" id="KW-0812">Transmembrane</keyword>
<protein>
    <submittedName>
        <fullName evidence="2">Uncharacterized protein</fullName>
    </submittedName>
</protein>
<evidence type="ECO:0000256" key="1">
    <source>
        <dbReference type="SAM" id="Phobius"/>
    </source>
</evidence>
<feature type="transmembrane region" description="Helical" evidence="1">
    <location>
        <begin position="20"/>
        <end position="42"/>
    </location>
</feature>
<evidence type="ECO:0000313" key="2">
    <source>
        <dbReference type="EMBL" id="VBB68877.1"/>
    </source>
</evidence>
<dbReference type="AlphaFoldDB" id="A0A484H4Y5"/>
<reference evidence="2" key="1">
    <citation type="submission" date="2018-10" db="EMBL/GenBank/DDBJ databases">
        <authorList>
            <person name="Gruber-Vodicka H."/>
            <person name="Jaeckle O."/>
        </authorList>
    </citation>
    <scope>NUCLEOTIDE SEQUENCE</scope>
</reference>
<organism evidence="2">
    <name type="scientific">invertebrate metagenome</name>
    <dbReference type="NCBI Taxonomy" id="1711999"/>
    <lineage>
        <taxon>unclassified sequences</taxon>
        <taxon>metagenomes</taxon>
        <taxon>organismal metagenomes</taxon>
    </lineage>
</organism>
<name>A0A484H4Y5_9ZZZZ</name>
<keyword evidence="1" id="KW-1133">Transmembrane helix</keyword>
<sequence>MLLVSVVWAMQYFLSGLYLFWVSWLVIGGIPFSHAVLIVAAIEMQVM</sequence>
<gene>
    <name evidence="2" type="ORF">RIEGSTA812A_PEG_350</name>
</gene>
<dbReference type="EMBL" id="LR026963">
    <property type="protein sequence ID" value="VBB68877.1"/>
    <property type="molecule type" value="Genomic_DNA"/>
</dbReference>
<accession>A0A484H4Y5</accession>
<keyword evidence="1" id="KW-0472">Membrane</keyword>